<gene>
    <name evidence="3" type="ORF">C7445_10387</name>
</gene>
<dbReference type="RefSeq" id="WP_134158779.1">
    <property type="nucleotide sequence ID" value="NZ_SORF01000003.1"/>
</dbReference>
<name>A0A4R8LR43_9BACL</name>
<evidence type="ECO:0000256" key="1">
    <source>
        <dbReference type="SAM" id="MobiDB-lite"/>
    </source>
</evidence>
<keyword evidence="4" id="KW-1185">Reference proteome</keyword>
<feature type="region of interest" description="Disordered" evidence="1">
    <location>
        <begin position="121"/>
        <end position="141"/>
    </location>
</feature>
<feature type="region of interest" description="Disordered" evidence="1">
    <location>
        <begin position="27"/>
        <end position="97"/>
    </location>
</feature>
<reference evidence="3 4" key="1">
    <citation type="submission" date="2019-03" db="EMBL/GenBank/DDBJ databases">
        <title>Genomic Encyclopedia of Type Strains, Phase IV (KMG-IV): sequencing the most valuable type-strain genomes for metagenomic binning, comparative biology and taxonomic classification.</title>
        <authorList>
            <person name="Goeker M."/>
        </authorList>
    </citation>
    <scope>NUCLEOTIDE SEQUENCE [LARGE SCALE GENOMIC DNA]</scope>
    <source>
        <strain evidence="3 4">DSM 17974</strain>
    </source>
</reference>
<organism evidence="3 4">
    <name type="scientific">Alicyclobacillus sacchari</name>
    <dbReference type="NCBI Taxonomy" id="392010"/>
    <lineage>
        <taxon>Bacteria</taxon>
        <taxon>Bacillati</taxon>
        <taxon>Bacillota</taxon>
        <taxon>Bacilli</taxon>
        <taxon>Bacillales</taxon>
        <taxon>Alicyclobacillaceae</taxon>
        <taxon>Alicyclobacillus</taxon>
    </lineage>
</organism>
<dbReference type="AlphaFoldDB" id="A0A4R8LR43"/>
<dbReference type="OrthoDB" id="2374078at2"/>
<sequence>MPQHRKVAFAALAVLGGTLVLTGCGSQAATSPANTATPSPSANAVNHTNGTGDNNSTNSTNQTNNTTNDSQSNPENNSSTGTNGNGGSSNDTGSVQVSSHFPSLVKQAMATLGTNGFTGANAPTFLPQPTASGNSSYDAHETVPTTNGPQFLAGYHVGFASGGQTYAAFEVDHFASSQSASQSVLTFANALKGGKTVSGGSGIVLPNNQSASVSTSDGSTVIHWTNGNWACQVVNENTSVPPTPIADKLVSQLAANSLPTTDGTGRIIVDNANPAGTDLTVTLIWSANGNVYQVQTTSAANSPIQSALQMASSLQPYPG</sequence>
<keyword evidence="2" id="KW-0732">Signal</keyword>
<feature type="signal peptide" evidence="2">
    <location>
        <begin position="1"/>
        <end position="28"/>
    </location>
</feature>
<feature type="chain" id="PRO_5020636664" evidence="2">
    <location>
        <begin position="29"/>
        <end position="319"/>
    </location>
</feature>
<feature type="compositionally biased region" description="Low complexity" evidence="1">
    <location>
        <begin position="27"/>
        <end position="94"/>
    </location>
</feature>
<protein>
    <submittedName>
        <fullName evidence="3">Uncharacterized protein</fullName>
    </submittedName>
</protein>
<evidence type="ECO:0000313" key="3">
    <source>
        <dbReference type="EMBL" id="TDY50043.1"/>
    </source>
</evidence>
<proteinExistence type="predicted"/>
<evidence type="ECO:0000256" key="2">
    <source>
        <dbReference type="SAM" id="SignalP"/>
    </source>
</evidence>
<accession>A0A4R8LR43</accession>
<dbReference type="EMBL" id="SORF01000003">
    <property type="protein sequence ID" value="TDY50043.1"/>
    <property type="molecule type" value="Genomic_DNA"/>
</dbReference>
<feature type="compositionally biased region" description="Polar residues" evidence="1">
    <location>
        <begin position="127"/>
        <end position="141"/>
    </location>
</feature>
<comment type="caution">
    <text evidence="3">The sequence shown here is derived from an EMBL/GenBank/DDBJ whole genome shotgun (WGS) entry which is preliminary data.</text>
</comment>
<evidence type="ECO:0000313" key="4">
    <source>
        <dbReference type="Proteomes" id="UP000294581"/>
    </source>
</evidence>
<dbReference type="PROSITE" id="PS51257">
    <property type="entry name" value="PROKAR_LIPOPROTEIN"/>
    <property type="match status" value="1"/>
</dbReference>
<dbReference type="Proteomes" id="UP000294581">
    <property type="component" value="Unassembled WGS sequence"/>
</dbReference>